<dbReference type="Gene3D" id="1.10.472.10">
    <property type="entry name" value="Cyclin-like"/>
    <property type="match status" value="1"/>
</dbReference>
<feature type="region of interest" description="Disordered" evidence="1">
    <location>
        <begin position="1"/>
        <end position="23"/>
    </location>
</feature>
<reference evidence="2 3" key="1">
    <citation type="submission" date="2024-01" db="EMBL/GenBank/DDBJ databases">
        <authorList>
            <person name="Allen C."/>
            <person name="Tagirdzhanova G."/>
        </authorList>
    </citation>
    <scope>NUCLEOTIDE SEQUENCE [LARGE SCALE GENOMIC DNA]</scope>
    <source>
        <strain evidence="2 3">CBS 573.63</strain>
    </source>
</reference>
<proteinExistence type="predicted"/>
<accession>A0ABP0DKW2</accession>
<dbReference type="InterPro" id="IPR013922">
    <property type="entry name" value="Cyclin_PHO80-like"/>
</dbReference>
<feature type="compositionally biased region" description="Basic residues" evidence="1">
    <location>
        <begin position="8"/>
        <end position="22"/>
    </location>
</feature>
<name>A0ABP0DKW2_9PEZI</name>
<dbReference type="EMBL" id="CAWUOM010000052">
    <property type="protein sequence ID" value="CAK7268923.1"/>
    <property type="molecule type" value="Genomic_DNA"/>
</dbReference>
<dbReference type="Pfam" id="PF08613">
    <property type="entry name" value="Cyclin"/>
    <property type="match status" value="1"/>
</dbReference>
<organism evidence="2 3">
    <name type="scientific">Sporothrix epigloea</name>
    <dbReference type="NCBI Taxonomy" id="1892477"/>
    <lineage>
        <taxon>Eukaryota</taxon>
        <taxon>Fungi</taxon>
        <taxon>Dikarya</taxon>
        <taxon>Ascomycota</taxon>
        <taxon>Pezizomycotina</taxon>
        <taxon>Sordariomycetes</taxon>
        <taxon>Sordariomycetidae</taxon>
        <taxon>Ophiostomatales</taxon>
        <taxon>Ophiostomataceae</taxon>
        <taxon>Sporothrix</taxon>
    </lineage>
</organism>
<dbReference type="Proteomes" id="UP001642501">
    <property type="component" value="Unassembled WGS sequence"/>
</dbReference>
<dbReference type="InterPro" id="IPR036915">
    <property type="entry name" value="Cyclin-like_sf"/>
</dbReference>
<comment type="caution">
    <text evidence="2">The sequence shown here is derived from an EMBL/GenBank/DDBJ whole genome shotgun (WGS) entry which is preliminary data.</text>
</comment>
<dbReference type="CDD" id="cd20557">
    <property type="entry name" value="CYCLIN_ScPCL1-like"/>
    <property type="match status" value="1"/>
</dbReference>
<protein>
    <submittedName>
        <fullName evidence="2">Uncharacterized protein</fullName>
    </submittedName>
</protein>
<evidence type="ECO:0000313" key="2">
    <source>
        <dbReference type="EMBL" id="CAK7268923.1"/>
    </source>
</evidence>
<dbReference type="SUPFAM" id="SSF47954">
    <property type="entry name" value="Cyclin-like"/>
    <property type="match status" value="1"/>
</dbReference>
<dbReference type="PANTHER" id="PTHR15615">
    <property type="match status" value="1"/>
</dbReference>
<dbReference type="PANTHER" id="PTHR15615:SF118">
    <property type="entry name" value="CYCLIN, HYPOTHETICAL (EUROFUNG)"/>
    <property type="match status" value="1"/>
</dbReference>
<keyword evidence="3" id="KW-1185">Reference proteome</keyword>
<gene>
    <name evidence="2" type="ORF">SEPCBS57363_003340</name>
</gene>
<evidence type="ECO:0000313" key="3">
    <source>
        <dbReference type="Proteomes" id="UP001642501"/>
    </source>
</evidence>
<evidence type="ECO:0000256" key="1">
    <source>
        <dbReference type="SAM" id="MobiDB-lite"/>
    </source>
</evidence>
<feature type="region of interest" description="Disordered" evidence="1">
    <location>
        <begin position="93"/>
        <end position="119"/>
    </location>
</feature>
<sequence length="427" mass="46880">MGSVAHVHQAHLSHGSHHHSHHPAVLAEYEGRYHVGSISQVPSPAIITEADRKRATLCEAQATLQLAPLSAIRRVHDQSHRHLRGQSYNYTERTAGQGRDTPHAQVAQERAGCPTQPPDVDRLTSVSAFLTPPSADDARQAVTDPKISGCGLSLTLSTPPNTASYLAAVPGAHFAVDSAKHQPTMSIAEKDSLSMVVHSPEVPRCISSKGGSISDFTAEMTCLFWFEPPSAYLQSENLESMSPRSRLPRLSENAIPGVNFRSWVNRIISTTQVTQNVILLALLFIYRLKSLNVVVRGKAGSEFRLLTVALMLGNKFLDDNTYTNKTWSDVSGLHVKEIHVMEVEFLSNMRYGLLVSKEEWEALVTAATTYITSIISDDVSPPIGNEHRQFISYVIHGRLSDAVLFSYDVSSGIRTCYCSNTASRLAR</sequence>